<keyword evidence="2" id="KW-0472">Membrane</keyword>
<reference evidence="3 4" key="1">
    <citation type="submission" date="2018-11" db="EMBL/GenBank/DDBJ databases">
        <title>Trebonia kvetii gen.nov., sp.nov., a novel acidophilic actinobacterium, and proposal of the new actinobacterial family Treboniaceae fam. nov.</title>
        <authorList>
            <person name="Rapoport D."/>
            <person name="Sagova-Mareckova M."/>
            <person name="Sedlacek I."/>
            <person name="Provaznik J."/>
            <person name="Kralova S."/>
            <person name="Pavlinic D."/>
            <person name="Benes V."/>
            <person name="Kopecky J."/>
        </authorList>
    </citation>
    <scope>NUCLEOTIDE SEQUENCE [LARGE SCALE GENOMIC DNA]</scope>
    <source>
        <strain evidence="3 4">15Tr583</strain>
    </source>
</reference>
<feature type="transmembrane region" description="Helical" evidence="2">
    <location>
        <begin position="39"/>
        <end position="56"/>
    </location>
</feature>
<evidence type="ECO:0008006" key="5">
    <source>
        <dbReference type="Google" id="ProtNLM"/>
    </source>
</evidence>
<dbReference type="Proteomes" id="UP000460272">
    <property type="component" value="Unassembled WGS sequence"/>
</dbReference>
<organism evidence="3 4">
    <name type="scientific">Trebonia kvetii</name>
    <dbReference type="NCBI Taxonomy" id="2480626"/>
    <lineage>
        <taxon>Bacteria</taxon>
        <taxon>Bacillati</taxon>
        <taxon>Actinomycetota</taxon>
        <taxon>Actinomycetes</taxon>
        <taxon>Streptosporangiales</taxon>
        <taxon>Treboniaceae</taxon>
        <taxon>Trebonia</taxon>
    </lineage>
</organism>
<dbReference type="RefSeq" id="WP_145858129.1">
    <property type="nucleotide sequence ID" value="NZ_RPFW01000006.1"/>
</dbReference>
<evidence type="ECO:0000313" key="3">
    <source>
        <dbReference type="EMBL" id="TVZ01487.1"/>
    </source>
</evidence>
<evidence type="ECO:0000256" key="1">
    <source>
        <dbReference type="SAM" id="MobiDB-lite"/>
    </source>
</evidence>
<feature type="region of interest" description="Disordered" evidence="1">
    <location>
        <begin position="105"/>
        <end position="127"/>
    </location>
</feature>
<gene>
    <name evidence="3" type="ORF">EAS64_28670</name>
</gene>
<proteinExistence type="predicted"/>
<keyword evidence="4" id="KW-1185">Reference proteome</keyword>
<dbReference type="AlphaFoldDB" id="A0A6P2BS54"/>
<name>A0A6P2BS54_9ACTN</name>
<evidence type="ECO:0000256" key="2">
    <source>
        <dbReference type="SAM" id="Phobius"/>
    </source>
</evidence>
<keyword evidence="2" id="KW-1133">Transmembrane helix</keyword>
<evidence type="ECO:0000313" key="4">
    <source>
        <dbReference type="Proteomes" id="UP000460272"/>
    </source>
</evidence>
<keyword evidence="2" id="KW-0812">Transmembrane</keyword>
<protein>
    <recommendedName>
        <fullName evidence="5">PLDc_N domain-containing protein</fullName>
    </recommendedName>
</protein>
<accession>A0A6P2BS54</accession>
<comment type="caution">
    <text evidence="3">The sequence shown here is derived from an EMBL/GenBank/DDBJ whole genome shotgun (WGS) entry which is preliminary data.</text>
</comment>
<dbReference type="OrthoDB" id="3298527at2"/>
<sequence>MFLSGVLFVLFLAGCWLYCLTDAALTPARSFYGLSKRAWILIIGATFIVGAIAWMISRRPWRTSHWALNSAGHPAFAGYDDGNILWYPPRSAATAEAEAAALARHPASRSKNADNPYGAVPIGPDDDPEFLAQLAERIRRSE</sequence>
<dbReference type="EMBL" id="RPFW01000006">
    <property type="protein sequence ID" value="TVZ01487.1"/>
    <property type="molecule type" value="Genomic_DNA"/>
</dbReference>